<accession>A0ABN9DLR2</accession>
<keyword evidence="1" id="KW-0472">Membrane</keyword>
<reference evidence="4" key="1">
    <citation type="submission" date="2023-05" db="EMBL/GenBank/DDBJ databases">
        <authorList>
            <person name="Stuckert A."/>
        </authorList>
    </citation>
    <scope>NUCLEOTIDE SEQUENCE</scope>
</reference>
<sequence>MHQSNNGTQQREKPRRCPAGWTHHQKYCYYLNTQKKSTWEEAEQDCMEMPGSHLTSVHSQSAMRWLWKFANKKPFWIGLKSSERRPPWSWASGQHWRPSSFKPSYSFLSGASEESCILVRRRKEWTERSCSERHRYICSMML</sequence>
<dbReference type="PANTHER" id="PTHR46784">
    <property type="entry name" value="KILLER CELL LECTIN-LIKE RECEPTOR SUBFAMILY B MEMBER 1"/>
    <property type="match status" value="1"/>
</dbReference>
<evidence type="ECO:0000256" key="1">
    <source>
        <dbReference type="ARBA" id="ARBA00022989"/>
    </source>
</evidence>
<keyword evidence="1" id="KW-1133">Transmembrane helix</keyword>
<dbReference type="Pfam" id="PF00059">
    <property type="entry name" value="Lectin_C"/>
    <property type="match status" value="1"/>
</dbReference>
<dbReference type="Gene3D" id="3.10.100.10">
    <property type="entry name" value="Mannose-Binding Protein A, subunit A"/>
    <property type="match status" value="1"/>
</dbReference>
<dbReference type="EMBL" id="CATNWA010014563">
    <property type="protein sequence ID" value="CAI9573402.1"/>
    <property type="molecule type" value="Genomic_DNA"/>
</dbReference>
<feature type="domain" description="C-type lectin" evidence="3">
    <location>
        <begin position="24"/>
        <end position="139"/>
    </location>
</feature>
<evidence type="ECO:0000256" key="2">
    <source>
        <dbReference type="ARBA" id="ARBA00023157"/>
    </source>
</evidence>
<dbReference type="SUPFAM" id="SSF56436">
    <property type="entry name" value="C-type lectin-like"/>
    <property type="match status" value="1"/>
</dbReference>
<dbReference type="InterPro" id="IPR051527">
    <property type="entry name" value="KLR_subfamily_B"/>
</dbReference>
<proteinExistence type="predicted"/>
<dbReference type="PANTHER" id="PTHR46784:SF1">
    <property type="entry name" value="KILLER CELL LECTIN-LIKE RECEPTOR SUBFAMILY B MEMBER 1"/>
    <property type="match status" value="1"/>
</dbReference>
<evidence type="ECO:0000259" key="3">
    <source>
        <dbReference type="PROSITE" id="PS50041"/>
    </source>
</evidence>
<evidence type="ECO:0000313" key="5">
    <source>
        <dbReference type="Proteomes" id="UP001162483"/>
    </source>
</evidence>
<gene>
    <name evidence="4" type="ORF">SPARVUS_LOCUS7688639</name>
</gene>
<organism evidence="4 5">
    <name type="scientific">Staurois parvus</name>
    <dbReference type="NCBI Taxonomy" id="386267"/>
    <lineage>
        <taxon>Eukaryota</taxon>
        <taxon>Metazoa</taxon>
        <taxon>Chordata</taxon>
        <taxon>Craniata</taxon>
        <taxon>Vertebrata</taxon>
        <taxon>Euteleostomi</taxon>
        <taxon>Amphibia</taxon>
        <taxon>Batrachia</taxon>
        <taxon>Anura</taxon>
        <taxon>Neobatrachia</taxon>
        <taxon>Ranoidea</taxon>
        <taxon>Ranidae</taxon>
        <taxon>Staurois</taxon>
    </lineage>
</organism>
<dbReference type="InterPro" id="IPR016187">
    <property type="entry name" value="CTDL_fold"/>
</dbReference>
<dbReference type="Proteomes" id="UP001162483">
    <property type="component" value="Unassembled WGS sequence"/>
</dbReference>
<name>A0ABN9DLR2_9NEOB</name>
<dbReference type="SMART" id="SM00034">
    <property type="entry name" value="CLECT"/>
    <property type="match status" value="1"/>
</dbReference>
<dbReference type="InterPro" id="IPR001304">
    <property type="entry name" value="C-type_lectin-like"/>
</dbReference>
<evidence type="ECO:0000313" key="4">
    <source>
        <dbReference type="EMBL" id="CAI9573402.1"/>
    </source>
</evidence>
<dbReference type="InterPro" id="IPR016186">
    <property type="entry name" value="C-type_lectin-like/link_sf"/>
</dbReference>
<dbReference type="PROSITE" id="PS50041">
    <property type="entry name" value="C_TYPE_LECTIN_2"/>
    <property type="match status" value="1"/>
</dbReference>
<protein>
    <recommendedName>
        <fullName evidence="3">C-type lectin domain-containing protein</fullName>
    </recommendedName>
</protein>
<comment type="caution">
    <text evidence="4">The sequence shown here is derived from an EMBL/GenBank/DDBJ whole genome shotgun (WGS) entry which is preliminary data.</text>
</comment>
<keyword evidence="5" id="KW-1185">Reference proteome</keyword>
<keyword evidence="2" id="KW-1015">Disulfide bond</keyword>
<keyword evidence="1" id="KW-0812">Transmembrane</keyword>